<dbReference type="InterPro" id="IPR004992">
    <property type="entry name" value="EutN_CcmL"/>
</dbReference>
<evidence type="ECO:0000313" key="4">
    <source>
        <dbReference type="EMBL" id="MDA1361853.1"/>
    </source>
</evidence>
<keyword evidence="3" id="KW-1283">Bacterial microcompartment</keyword>
<evidence type="ECO:0000256" key="2">
    <source>
        <dbReference type="ARBA" id="ARBA00023669"/>
    </source>
</evidence>
<comment type="subcellular location">
    <subcellularLocation>
        <location evidence="1">Carboxysome</location>
    </subcellularLocation>
</comment>
<organism evidence="4 5">
    <name type="scientific">Glycomyces luteolus</name>
    <dbReference type="NCBI Taxonomy" id="2670330"/>
    <lineage>
        <taxon>Bacteria</taxon>
        <taxon>Bacillati</taxon>
        <taxon>Actinomycetota</taxon>
        <taxon>Actinomycetes</taxon>
        <taxon>Glycomycetales</taxon>
        <taxon>Glycomycetaceae</taxon>
        <taxon>Glycomyces</taxon>
    </lineage>
</organism>
<evidence type="ECO:0000313" key="5">
    <source>
        <dbReference type="Proteomes" id="UP001146067"/>
    </source>
</evidence>
<dbReference type="AlphaFoldDB" id="A0A9X3PE31"/>
<dbReference type="PROSITE" id="PS51932">
    <property type="entry name" value="BMV"/>
    <property type="match status" value="1"/>
</dbReference>
<dbReference type="GO" id="GO:0031470">
    <property type="term" value="C:carboxysome"/>
    <property type="evidence" value="ECO:0007669"/>
    <property type="project" value="UniProtKB-SubCell"/>
</dbReference>
<dbReference type="InterPro" id="IPR036677">
    <property type="entry name" value="EutN_CcmL_sf"/>
</dbReference>
<keyword evidence="2" id="KW-1282">Carboxysome</keyword>
<dbReference type="Gene3D" id="2.40.50.220">
    <property type="entry name" value="EutN/Ccml"/>
    <property type="match status" value="1"/>
</dbReference>
<dbReference type="RefSeq" id="WP_270111888.1">
    <property type="nucleotide sequence ID" value="NZ_JAPZVP010000017.1"/>
</dbReference>
<evidence type="ECO:0000256" key="3">
    <source>
        <dbReference type="ARBA" id="ARBA00024446"/>
    </source>
</evidence>
<comment type="caution">
    <text evidence="4">The sequence shown here is derived from an EMBL/GenBank/DDBJ whole genome shotgun (WGS) entry which is preliminary data.</text>
</comment>
<protein>
    <recommendedName>
        <fullName evidence="6">Ethanolamine utilization protein EutN</fullName>
    </recommendedName>
</protein>
<dbReference type="Proteomes" id="UP001146067">
    <property type="component" value="Unassembled WGS sequence"/>
</dbReference>
<reference evidence="4" key="1">
    <citation type="submission" date="2022-12" db="EMBL/GenBank/DDBJ databases">
        <title>Gycomyces niveus sp.nov.,a novel actinomycete isolated from soil in Shouguan.</title>
        <authorList>
            <person name="Yang X."/>
        </authorList>
    </citation>
    <scope>NUCLEOTIDE SEQUENCE</scope>
    <source>
        <strain evidence="4">NEAU-A15</strain>
    </source>
</reference>
<accession>A0A9X3PE31</accession>
<dbReference type="Pfam" id="PF03319">
    <property type="entry name" value="EutN_CcmL"/>
    <property type="match status" value="1"/>
</dbReference>
<dbReference type="EMBL" id="JAPZVP010000017">
    <property type="protein sequence ID" value="MDA1361853.1"/>
    <property type="molecule type" value="Genomic_DNA"/>
</dbReference>
<dbReference type="SUPFAM" id="SSF159133">
    <property type="entry name" value="EutN/CcmL-like"/>
    <property type="match status" value="1"/>
</dbReference>
<name>A0A9X3PE31_9ACTN</name>
<keyword evidence="5" id="KW-1185">Reference proteome</keyword>
<evidence type="ECO:0000256" key="1">
    <source>
        <dbReference type="ARBA" id="ARBA00023587"/>
    </source>
</evidence>
<proteinExistence type="predicted"/>
<evidence type="ECO:0008006" key="6">
    <source>
        <dbReference type="Google" id="ProtNLM"/>
    </source>
</evidence>
<gene>
    <name evidence="4" type="ORF">O1R50_19655</name>
</gene>
<sequence length="83" mass="8704">MRIGTVKRSLVATTRDPRLGSSSILEVEIDGTRIAALDNLSTHVGQEVLILTGCAAQTLASDMDRVADAVIVAIVDSGTKPLE</sequence>